<organism evidence="8 9">
    <name type="scientific">Betta splendens</name>
    <name type="common">Siamese fighting fish</name>
    <dbReference type="NCBI Taxonomy" id="158456"/>
    <lineage>
        <taxon>Eukaryota</taxon>
        <taxon>Metazoa</taxon>
        <taxon>Chordata</taxon>
        <taxon>Craniata</taxon>
        <taxon>Vertebrata</taxon>
        <taxon>Euteleostomi</taxon>
        <taxon>Actinopterygii</taxon>
        <taxon>Neopterygii</taxon>
        <taxon>Teleostei</taxon>
        <taxon>Neoteleostei</taxon>
        <taxon>Acanthomorphata</taxon>
        <taxon>Anabantaria</taxon>
        <taxon>Anabantiformes</taxon>
        <taxon>Anabantoidei</taxon>
        <taxon>Osphronemidae</taxon>
        <taxon>Betta</taxon>
    </lineage>
</organism>
<keyword evidence="1" id="KW-0479">Metal-binding</keyword>
<reference evidence="9 10" key="1">
    <citation type="submission" date="2025-04" db="UniProtKB">
        <authorList>
            <consortium name="RefSeq"/>
        </authorList>
    </citation>
    <scope>IDENTIFICATION</scope>
</reference>
<dbReference type="InterPro" id="IPR036236">
    <property type="entry name" value="Znf_C2H2_sf"/>
</dbReference>
<dbReference type="GO" id="GO:0000981">
    <property type="term" value="F:DNA-binding transcription factor activity, RNA polymerase II-specific"/>
    <property type="evidence" value="ECO:0007669"/>
    <property type="project" value="TreeGrafter"/>
</dbReference>
<dbReference type="InterPro" id="IPR013087">
    <property type="entry name" value="Znf_C2H2_type"/>
</dbReference>
<dbReference type="PANTHER" id="PTHR23235">
    <property type="entry name" value="KRUEPPEL-LIKE TRANSCRIPTION FACTOR"/>
    <property type="match status" value="1"/>
</dbReference>
<keyword evidence="4" id="KW-0862">Zinc</keyword>
<evidence type="ECO:0000259" key="7">
    <source>
        <dbReference type="PROSITE" id="PS50157"/>
    </source>
</evidence>
<evidence type="ECO:0000256" key="1">
    <source>
        <dbReference type="ARBA" id="ARBA00022723"/>
    </source>
</evidence>
<evidence type="ECO:0000256" key="6">
    <source>
        <dbReference type="SAM" id="MobiDB-lite"/>
    </source>
</evidence>
<dbReference type="Proteomes" id="UP000515150">
    <property type="component" value="Chromosome 16"/>
</dbReference>
<feature type="domain" description="C2H2-type" evidence="7">
    <location>
        <begin position="348"/>
        <end position="377"/>
    </location>
</feature>
<evidence type="ECO:0000256" key="4">
    <source>
        <dbReference type="ARBA" id="ARBA00022833"/>
    </source>
</evidence>
<dbReference type="CDD" id="cd21572">
    <property type="entry name" value="KLF10_N"/>
    <property type="match status" value="1"/>
</dbReference>
<dbReference type="OrthoDB" id="4748970at2759"/>
<keyword evidence="3 5" id="KW-0863">Zinc-finger</keyword>
<dbReference type="Gene3D" id="3.30.160.60">
    <property type="entry name" value="Classic Zinc Finger"/>
    <property type="match status" value="3"/>
</dbReference>
<dbReference type="PANTHER" id="PTHR23235:SF64">
    <property type="entry name" value="KRUEPPEL-LIKE FACTOR 10"/>
    <property type="match status" value="1"/>
</dbReference>
<accession>A0A6P7KXD2</accession>
<dbReference type="AlphaFoldDB" id="A0A6P7KXD2"/>
<evidence type="ECO:0000256" key="3">
    <source>
        <dbReference type="ARBA" id="ARBA00022771"/>
    </source>
</evidence>
<sequence>MTKQVKTMSFRSKHLRPLTPSPECSEEDSGPRRFTVLQETLCRLTPPYSPPVCKATHPTAAETLQEPAAAESPSCHRNKATHAASQRRFQCTSVIRHTADRQHSNCSICPVSRQGTVTQDHEHDSKTDLNFDNGLHTKSLEKNIIMQSDSKAATSQKPFAVPTVGTHNQTLKGGSGLGFKPATLQAASSVPAGVSGVSIVPVLCQVLPVVDRSVTAFASQQQHLIPTPKRHKEHHKQQHVPPPAQTRPFSSSVILLGGQIAKGPVAFLVPPLAVPAAGVPPPPMPSAGSRLPAIAPAPGCSVLGQSQLQPAVTRARSHVCPHQDCGRTYFKSSHLKAHLRMHTGEKPFKCKWDGCERRFTRSDELSRHKRTHTGEKRFVCPMCLTRFMRSDHLAKHARRHLTARKMPCWTFSVTKSTDRPPCIKFSVLSTSSMKVTNKPN</sequence>
<feature type="region of interest" description="Disordered" evidence="6">
    <location>
        <begin position="1"/>
        <end position="31"/>
    </location>
</feature>
<feature type="compositionally biased region" description="Polar residues" evidence="6">
    <location>
        <begin position="1"/>
        <end position="10"/>
    </location>
</feature>
<keyword evidence="8" id="KW-1185">Reference proteome</keyword>
<dbReference type="RefSeq" id="XP_028986275.1">
    <property type="nucleotide sequence ID" value="XM_029130442.3"/>
</dbReference>
<name>A0A6P7KXD2_BETSP</name>
<dbReference type="SUPFAM" id="SSF57667">
    <property type="entry name" value="beta-beta-alpha zinc fingers"/>
    <property type="match status" value="2"/>
</dbReference>
<dbReference type="KEGG" id="bspl:114843651"/>
<keyword evidence="2" id="KW-0677">Repeat</keyword>
<proteinExistence type="predicted"/>
<evidence type="ECO:0000256" key="5">
    <source>
        <dbReference type="PROSITE-ProRule" id="PRU00042"/>
    </source>
</evidence>
<evidence type="ECO:0000313" key="8">
    <source>
        <dbReference type="Proteomes" id="UP000515150"/>
    </source>
</evidence>
<evidence type="ECO:0000256" key="2">
    <source>
        <dbReference type="ARBA" id="ARBA00022737"/>
    </source>
</evidence>
<feature type="domain" description="C2H2-type" evidence="7">
    <location>
        <begin position="378"/>
        <end position="405"/>
    </location>
</feature>
<gene>
    <name evidence="9 10" type="primary">LOC114843651</name>
</gene>
<protein>
    <submittedName>
        <fullName evidence="9 10">Krueppel-like factor 10</fullName>
    </submittedName>
</protein>
<dbReference type="RefSeq" id="XP_028986276.1">
    <property type="nucleotide sequence ID" value="XM_029130443.3"/>
</dbReference>
<dbReference type="SMART" id="SM00355">
    <property type="entry name" value="ZnF_C2H2"/>
    <property type="match status" value="3"/>
</dbReference>
<dbReference type="GO" id="GO:0008270">
    <property type="term" value="F:zinc ion binding"/>
    <property type="evidence" value="ECO:0007669"/>
    <property type="project" value="UniProtKB-KW"/>
</dbReference>
<dbReference type="GeneID" id="114843651"/>
<evidence type="ECO:0000313" key="10">
    <source>
        <dbReference type="RefSeq" id="XP_028986276.1"/>
    </source>
</evidence>
<feature type="domain" description="C2H2-type" evidence="7">
    <location>
        <begin position="318"/>
        <end position="347"/>
    </location>
</feature>
<dbReference type="GO" id="GO:0000978">
    <property type="term" value="F:RNA polymerase II cis-regulatory region sequence-specific DNA binding"/>
    <property type="evidence" value="ECO:0007669"/>
    <property type="project" value="TreeGrafter"/>
</dbReference>
<dbReference type="FunFam" id="3.30.160.60:FF:000007">
    <property type="entry name" value="Basic krueppel-like factor 3"/>
    <property type="match status" value="1"/>
</dbReference>
<dbReference type="PROSITE" id="PS50157">
    <property type="entry name" value="ZINC_FINGER_C2H2_2"/>
    <property type="match status" value="3"/>
</dbReference>
<evidence type="ECO:0000313" key="9">
    <source>
        <dbReference type="RefSeq" id="XP_028986275.1"/>
    </source>
</evidence>
<dbReference type="Pfam" id="PF00096">
    <property type="entry name" value="zf-C2H2"/>
    <property type="match status" value="3"/>
</dbReference>
<dbReference type="PROSITE" id="PS00028">
    <property type="entry name" value="ZINC_FINGER_C2H2_1"/>
    <property type="match status" value="3"/>
</dbReference>